<keyword evidence="11 19" id="KW-0106">Calcium</keyword>
<evidence type="ECO:0000256" key="5">
    <source>
        <dbReference type="ARBA" id="ARBA00007626"/>
    </source>
</evidence>
<dbReference type="Gene3D" id="1.25.40.10">
    <property type="entry name" value="Tetratricopeptide repeat domain"/>
    <property type="match status" value="5"/>
</dbReference>
<evidence type="ECO:0000256" key="19">
    <source>
        <dbReference type="PIRSR" id="PIRSR600823-3"/>
    </source>
</evidence>
<dbReference type="PROSITE" id="PS51375">
    <property type="entry name" value="PPR"/>
    <property type="match status" value="10"/>
</dbReference>
<feature type="repeat" description="PPR" evidence="22">
    <location>
        <begin position="254"/>
        <end position="288"/>
    </location>
</feature>
<feature type="repeat" description="PPR" evidence="22">
    <location>
        <begin position="79"/>
        <end position="113"/>
    </location>
</feature>
<feature type="repeat" description="PPR" evidence="22">
    <location>
        <begin position="219"/>
        <end position="253"/>
    </location>
</feature>
<dbReference type="CDD" id="cd00693">
    <property type="entry name" value="secretory_peroxidase"/>
    <property type="match status" value="1"/>
</dbReference>
<keyword evidence="15 21" id="KW-1015">Disulfide bond</keyword>
<comment type="cofactor">
    <cofactor evidence="19">
        <name>Ca(2+)</name>
        <dbReference type="ChEBI" id="CHEBI:29108"/>
    </cofactor>
    <text evidence="19">Binds 2 calcium ions per subunit.</text>
</comment>
<evidence type="ECO:0000256" key="22">
    <source>
        <dbReference type="PROSITE-ProRule" id="PRU00708"/>
    </source>
</evidence>
<keyword evidence="16" id="KW-0873">Pyrrolidone carboxylic acid</keyword>
<feature type="disulfide bond" evidence="21">
    <location>
        <begin position="698"/>
        <end position="903"/>
    </location>
</feature>
<evidence type="ECO:0000256" key="12">
    <source>
        <dbReference type="ARBA" id="ARBA00022946"/>
    </source>
</evidence>
<dbReference type="InterPro" id="IPR019793">
    <property type="entry name" value="Peroxidases_heam-ligand_BS"/>
</dbReference>
<evidence type="ECO:0000256" key="14">
    <source>
        <dbReference type="ARBA" id="ARBA00023004"/>
    </source>
</evidence>
<feature type="binding site" evidence="19">
    <location>
        <position position="835"/>
    </location>
    <ligand>
        <name>Ca(2+)</name>
        <dbReference type="ChEBI" id="CHEBI:29108"/>
        <label>2</label>
    </ligand>
</feature>
<feature type="region of interest" description="Disordered" evidence="23">
    <location>
        <begin position="585"/>
        <end position="606"/>
    </location>
</feature>
<feature type="disulfide bond" evidence="21">
    <location>
        <begin position="616"/>
        <end position="692"/>
    </location>
</feature>
<comment type="similarity">
    <text evidence="4">Belongs to the peroxidase family. Ascorbate peroxidase subfamily.</text>
</comment>
<dbReference type="InterPro" id="IPR010255">
    <property type="entry name" value="Haem_peroxidase_sf"/>
</dbReference>
<dbReference type="GO" id="GO:0005576">
    <property type="term" value="C:extracellular region"/>
    <property type="evidence" value="ECO:0007669"/>
    <property type="project" value="UniProtKB-SubCell"/>
</dbReference>
<evidence type="ECO:0000256" key="11">
    <source>
        <dbReference type="ARBA" id="ARBA00022837"/>
    </source>
</evidence>
<comment type="function">
    <text evidence="2">Removal of H(2)O(2), oxidation of toxic reductants, biosynthesis and degradation of lignin, suberization, auxin catabolism, response to environmental stresses such as wounding, pathogen attack and oxidative stress. These functions might be dependent on each isozyme/isoform in each plant tissue.</text>
</comment>
<organism evidence="25 26">
    <name type="scientific">Zea mays</name>
    <name type="common">Maize</name>
    <dbReference type="NCBI Taxonomy" id="4577"/>
    <lineage>
        <taxon>Eukaryota</taxon>
        <taxon>Viridiplantae</taxon>
        <taxon>Streptophyta</taxon>
        <taxon>Embryophyta</taxon>
        <taxon>Tracheophyta</taxon>
        <taxon>Spermatophyta</taxon>
        <taxon>Magnoliopsida</taxon>
        <taxon>Liliopsida</taxon>
        <taxon>Poales</taxon>
        <taxon>Poaceae</taxon>
        <taxon>PACMAD clade</taxon>
        <taxon>Panicoideae</taxon>
        <taxon>Andropogonodae</taxon>
        <taxon>Andropogoneae</taxon>
        <taxon>Tripsacinae</taxon>
        <taxon>Zea</taxon>
    </lineage>
</organism>
<dbReference type="Gene3D" id="1.10.520.10">
    <property type="match status" value="1"/>
</dbReference>
<dbReference type="Gene3D" id="1.10.420.10">
    <property type="entry name" value="Peroxidase, domain 2"/>
    <property type="match status" value="1"/>
</dbReference>
<dbReference type="GO" id="GO:0042744">
    <property type="term" value="P:hydrogen peroxide catabolic process"/>
    <property type="evidence" value="ECO:0007669"/>
    <property type="project" value="UniProtKB-KW"/>
</dbReference>
<feature type="binding site" evidence="19">
    <location>
        <position position="771"/>
    </location>
    <ligand>
        <name>Ca(2+)</name>
        <dbReference type="ChEBI" id="CHEBI:29108"/>
        <label>2</label>
    </ligand>
</feature>
<keyword evidence="13" id="KW-0560">Oxidoreductase</keyword>
<feature type="binding site" evidence="19">
    <location>
        <position position="666"/>
    </location>
    <ligand>
        <name>Ca(2+)</name>
        <dbReference type="ChEBI" id="CHEBI:29108"/>
        <label>1</label>
    </ligand>
</feature>
<evidence type="ECO:0000256" key="23">
    <source>
        <dbReference type="SAM" id="MobiDB-lite"/>
    </source>
</evidence>
<comment type="catalytic activity">
    <reaction evidence="1">
        <text>2 a phenolic donor + H2O2 = 2 a phenolic radical donor + 2 H2O</text>
        <dbReference type="Rhea" id="RHEA:56136"/>
        <dbReference type="ChEBI" id="CHEBI:15377"/>
        <dbReference type="ChEBI" id="CHEBI:16240"/>
        <dbReference type="ChEBI" id="CHEBI:139520"/>
        <dbReference type="ChEBI" id="CHEBI:139521"/>
        <dbReference type="EC" id="1.11.1.7"/>
    </reaction>
</comment>
<keyword evidence="9 19" id="KW-0479">Metal-binding</keyword>
<dbReference type="GO" id="GO:0140825">
    <property type="term" value="F:lactoperoxidase activity"/>
    <property type="evidence" value="ECO:0007669"/>
    <property type="project" value="UniProtKB-EC"/>
</dbReference>
<dbReference type="InterPro" id="IPR002885">
    <property type="entry name" value="PPR_rpt"/>
</dbReference>
<feature type="repeat" description="PPR" evidence="22">
    <location>
        <begin position="44"/>
        <end position="78"/>
    </location>
</feature>
<keyword evidence="8" id="KW-0349">Heme</keyword>
<feature type="binding site" evidence="19">
    <location>
        <position position="648"/>
    </location>
    <ligand>
        <name>Ca(2+)</name>
        <dbReference type="ChEBI" id="CHEBI:29108"/>
        <label>1</label>
    </ligand>
</feature>
<feature type="binding site" evidence="19">
    <location>
        <position position="827"/>
    </location>
    <ligand>
        <name>Ca(2+)</name>
        <dbReference type="ChEBI" id="CHEBI:29108"/>
        <label>2</label>
    </ligand>
</feature>
<dbReference type="NCBIfam" id="TIGR00756">
    <property type="entry name" value="PPR"/>
    <property type="match status" value="10"/>
</dbReference>
<evidence type="ECO:0000256" key="17">
    <source>
        <dbReference type="ARBA" id="ARBA00023324"/>
    </source>
</evidence>
<dbReference type="EC" id="1.11.1.7" evidence="6"/>
<evidence type="ECO:0000256" key="9">
    <source>
        <dbReference type="ARBA" id="ARBA00022723"/>
    </source>
</evidence>
<keyword evidence="17" id="KW-0376">Hydrogen peroxide</keyword>
<reference evidence="25 26" key="1">
    <citation type="journal article" date="2018" name="Nat. Genet.">
        <title>Extensive intraspecific gene order and gene structural variations between Mo17 and other maize genomes.</title>
        <authorList>
            <person name="Sun S."/>
            <person name="Zhou Y."/>
            <person name="Chen J."/>
            <person name="Shi J."/>
            <person name="Zhao H."/>
            <person name="Zhao H."/>
            <person name="Song W."/>
            <person name="Zhang M."/>
            <person name="Cui Y."/>
            <person name="Dong X."/>
            <person name="Liu H."/>
            <person name="Ma X."/>
            <person name="Jiao Y."/>
            <person name="Wang B."/>
            <person name="Wei X."/>
            <person name="Stein J.C."/>
            <person name="Glaubitz J.C."/>
            <person name="Lu F."/>
            <person name="Yu G."/>
            <person name="Liang C."/>
            <person name="Fengler K."/>
            <person name="Li B."/>
            <person name="Rafalski A."/>
            <person name="Schnable P.S."/>
            <person name="Ware D.H."/>
            <person name="Buckler E.S."/>
            <person name="Lai J."/>
        </authorList>
    </citation>
    <scope>NUCLEOTIDE SEQUENCE [LARGE SCALE GENOMIC DNA]</scope>
    <source>
        <strain evidence="26">cv. Missouri 17</strain>
        <tissue evidence="25">Seedling</tissue>
    </source>
</reference>
<evidence type="ECO:0000313" key="25">
    <source>
        <dbReference type="EMBL" id="PWZ46006.1"/>
    </source>
</evidence>
<feature type="site" description="Transition state stabilizer" evidence="20">
    <location>
        <position position="643"/>
    </location>
</feature>
<evidence type="ECO:0000256" key="10">
    <source>
        <dbReference type="ARBA" id="ARBA00022737"/>
    </source>
</evidence>
<feature type="repeat" description="PPR" evidence="22">
    <location>
        <begin position="9"/>
        <end position="43"/>
    </location>
</feature>
<dbReference type="GO" id="GO:0020037">
    <property type="term" value="F:heme binding"/>
    <property type="evidence" value="ECO:0007669"/>
    <property type="project" value="InterPro"/>
</dbReference>
<feature type="active site" description="Proton acceptor" evidence="18">
    <location>
        <position position="647"/>
    </location>
</feature>
<dbReference type="FunFam" id="1.10.420.10:FF:000001">
    <property type="entry name" value="Peroxidase"/>
    <property type="match status" value="1"/>
</dbReference>
<dbReference type="Proteomes" id="UP000251960">
    <property type="component" value="Chromosome 10"/>
</dbReference>
<dbReference type="Pfam" id="PF00141">
    <property type="entry name" value="peroxidase"/>
    <property type="match status" value="1"/>
</dbReference>
<evidence type="ECO:0000256" key="16">
    <source>
        <dbReference type="ARBA" id="ARBA00023283"/>
    </source>
</evidence>
<evidence type="ECO:0000256" key="6">
    <source>
        <dbReference type="ARBA" id="ARBA00012313"/>
    </source>
</evidence>
<evidence type="ECO:0000256" key="3">
    <source>
        <dbReference type="ARBA" id="ARBA00004613"/>
    </source>
</evidence>
<dbReference type="InterPro" id="IPR033905">
    <property type="entry name" value="Secretory_peroxidase"/>
</dbReference>
<feature type="repeat" description="PPR" evidence="22">
    <location>
        <begin position="358"/>
        <end position="392"/>
    </location>
</feature>
<dbReference type="Pfam" id="PF01535">
    <property type="entry name" value="PPR"/>
    <property type="match status" value="1"/>
</dbReference>
<evidence type="ECO:0000256" key="2">
    <source>
        <dbReference type="ARBA" id="ARBA00002322"/>
    </source>
</evidence>
<feature type="repeat" description="PPR" evidence="22">
    <location>
        <begin position="184"/>
        <end position="218"/>
    </location>
</feature>
<evidence type="ECO:0000256" key="1">
    <source>
        <dbReference type="ARBA" id="ARBA00000189"/>
    </source>
</evidence>
<evidence type="ECO:0000256" key="4">
    <source>
        <dbReference type="ARBA" id="ARBA00006873"/>
    </source>
</evidence>
<evidence type="ECO:0000256" key="20">
    <source>
        <dbReference type="PIRSR" id="PIRSR600823-4"/>
    </source>
</evidence>
<feature type="binding site" evidence="19">
    <location>
        <position position="653"/>
    </location>
    <ligand>
        <name>Ca(2+)</name>
        <dbReference type="ChEBI" id="CHEBI:29108"/>
        <label>1</label>
    </ligand>
</feature>
<dbReference type="InterPro" id="IPR000823">
    <property type="entry name" value="Peroxidase_pln"/>
</dbReference>
<dbReference type="EMBL" id="NCVQ01000002">
    <property type="protein sequence ID" value="PWZ46006.1"/>
    <property type="molecule type" value="Genomic_DNA"/>
</dbReference>
<feature type="domain" description="Plant heme peroxidase family profile" evidence="24">
    <location>
        <begin position="606"/>
        <end position="907"/>
    </location>
</feature>
<evidence type="ECO:0000313" key="26">
    <source>
        <dbReference type="Proteomes" id="UP000251960"/>
    </source>
</evidence>
<dbReference type="ExpressionAtlas" id="A0A3L6GC97">
    <property type="expression patterns" value="baseline and differential"/>
</dbReference>
<dbReference type="Pfam" id="PF13041">
    <property type="entry name" value="PPR_2"/>
    <property type="match status" value="5"/>
</dbReference>
<feature type="binding site" evidence="19">
    <location>
        <position position="651"/>
    </location>
    <ligand>
        <name>Ca(2+)</name>
        <dbReference type="ChEBI" id="CHEBI:29108"/>
        <label>1</label>
    </ligand>
</feature>
<dbReference type="SUPFAM" id="SSF48113">
    <property type="entry name" value="Heme-dependent peroxidases"/>
    <property type="match status" value="1"/>
</dbReference>
<feature type="repeat" description="PPR" evidence="22">
    <location>
        <begin position="289"/>
        <end position="323"/>
    </location>
</feature>
<gene>
    <name evidence="25" type="primary">PER18</name>
    <name evidence="25" type="ORF">Zm00014a_004780</name>
</gene>
<sequence length="908" mass="97426">MPAHVQVSSAYAHNPLIHALCKRGRVVDALVVLDGMLCRGCAPDVVTYNILLQAACKGRGYRQALELIDFMRAEGCEPNNVTYNVIIDAMCREGDVDQARELLNSLPSRGCKPNTINYNTVLKGFCSIERWVDADEILDEMVRENCPPNEATLNVIINTLCRKGLLQKVTRYLEKMSKHGCTANAVTYNAIISGMCEQGNVDSALELLSNMQSFGCKPDIVTYNTVLKGLCSADRWEDAEELMIKMSQNDRLPDNSTFNTIISFWCQKGLILQAFEVFKQMLEKGCNPNSTTYSTIIGGLAKAGKMEQALELLNEMTNKGFNTDKMYRVLTESLNKEDKIEEVVQVVHKLQDSSISPQTVLYNTVLLGLCRNGKTDYAIDVLADMVSCGCMPDESTYIILIEGCEHIGLYTWFEVYFLDSRLAKASSYPKYKSFQARTLDQYSLFLFGDTVATYGQLTSTYNMSRLIIKLIDVPVSFSSIQERRAPRSPCPRRQDGPGARRRLLLLNAGLAGLVGAATVHRLAVAVLASVAGSERVAASDGAVRETVVPIACGASAEAVTASSPASRETVVSTARGASWEAVAISQAGSNEPPSNSTPTTSSASGQLSPSFYAQSCPDVELAVRDVVRSASTLDPSIPGKLLRLVFHDCFVEGCDASVLIQGNGTERTDPANLSLGGFNVIDAAKRLLEAVCPATVSCSDIVVLAARDAVVFTGGPAVPVALGRRDGLVSLASNVRRNIIDTGFSVDAMAASFTAKGLTLDDLVTLSGGHTIGSAHCNTFRERFQQVANGSMTPVDGSMNADYANELIQACSANGTVPAGTAAVGCDSGSASVFDNTYFANLLGGRGLLRTDAALVQNATTRAKVAEFAQSQDGFFASWASSYARLTSLGVKVGADGEVRRTCSSVNG</sequence>
<comment type="similarity">
    <text evidence="5">Belongs to the PPR family. P subfamily.</text>
</comment>
<dbReference type="PROSITE" id="PS50873">
    <property type="entry name" value="PEROXIDASE_4"/>
    <property type="match status" value="1"/>
</dbReference>
<feature type="disulfide bond" evidence="21">
    <location>
        <begin position="777"/>
        <end position="811"/>
    </location>
</feature>
<dbReference type="PANTHER" id="PTHR47941">
    <property type="entry name" value="PENTATRICOPEPTIDE REPEAT-CONTAINING PROTEIN 3, MITOCHONDRIAL"/>
    <property type="match status" value="1"/>
</dbReference>
<keyword evidence="7 25" id="KW-0575">Peroxidase</keyword>
<feature type="repeat" description="PPR" evidence="22">
    <location>
        <begin position="114"/>
        <end position="148"/>
    </location>
</feature>
<keyword evidence="10" id="KW-0677">Repeat</keyword>
<dbReference type="InterPro" id="IPR002016">
    <property type="entry name" value="Haem_peroxidase"/>
</dbReference>
<dbReference type="AlphaFoldDB" id="A0A3L6GC97"/>
<dbReference type="PRINTS" id="PR00461">
    <property type="entry name" value="PLPEROXIDASE"/>
</dbReference>
<comment type="subcellular location">
    <subcellularLocation>
        <location evidence="3">Secreted</location>
    </subcellularLocation>
</comment>
<feature type="repeat" description="PPR" evidence="22">
    <location>
        <begin position="149"/>
        <end position="183"/>
    </location>
</feature>
<keyword evidence="14 19" id="KW-0408">Iron</keyword>
<feature type="binding site" evidence="19">
    <location>
        <position position="657"/>
    </location>
    <ligand>
        <name>Ca(2+)</name>
        <dbReference type="ChEBI" id="CHEBI:29108"/>
        <label>1</label>
    </ligand>
</feature>
<protein>
    <recommendedName>
        <fullName evidence="6">peroxidase</fullName>
        <ecNumber evidence="6">1.11.1.7</ecNumber>
    </recommendedName>
</protein>
<comment type="cofactor">
    <cofactor evidence="19">
        <name>heme b</name>
        <dbReference type="ChEBI" id="CHEBI:60344"/>
    </cofactor>
    <text evidence="19">Binds 1 heme b (iron(II)-protoporphyrin IX) group per subunit.</text>
</comment>
<feature type="binding site" description="axial binding residue" evidence="19">
    <location>
        <position position="770"/>
    </location>
    <ligand>
        <name>heme b</name>
        <dbReference type="ChEBI" id="CHEBI:60344"/>
    </ligand>
    <ligandPart>
        <name>Fe</name>
        <dbReference type="ChEBI" id="CHEBI:18248"/>
    </ligandPart>
</feature>
<dbReference type="InterPro" id="IPR011990">
    <property type="entry name" value="TPR-like_helical_dom_sf"/>
</dbReference>
<dbReference type="GO" id="GO:0046872">
    <property type="term" value="F:metal ion binding"/>
    <property type="evidence" value="ECO:0007669"/>
    <property type="project" value="UniProtKB-KW"/>
</dbReference>
<proteinExistence type="inferred from homology"/>
<feature type="binding site" evidence="19">
    <location>
        <position position="655"/>
    </location>
    <ligand>
        <name>Ca(2+)</name>
        <dbReference type="ChEBI" id="CHEBI:29108"/>
        <label>1</label>
    </ligand>
</feature>
<evidence type="ECO:0000256" key="15">
    <source>
        <dbReference type="ARBA" id="ARBA00023157"/>
    </source>
</evidence>
<evidence type="ECO:0000256" key="13">
    <source>
        <dbReference type="ARBA" id="ARBA00023002"/>
    </source>
</evidence>
<evidence type="ECO:0000259" key="24">
    <source>
        <dbReference type="PROSITE" id="PS50873"/>
    </source>
</evidence>
<keyword evidence="12" id="KW-0809">Transit peptide</keyword>
<accession>A0A3L6GC97</accession>
<evidence type="ECO:0000256" key="8">
    <source>
        <dbReference type="ARBA" id="ARBA00022617"/>
    </source>
</evidence>
<dbReference type="PROSITE" id="PS00435">
    <property type="entry name" value="PEROXIDASE_1"/>
    <property type="match status" value="1"/>
</dbReference>
<feature type="compositionally biased region" description="Low complexity" evidence="23">
    <location>
        <begin position="589"/>
        <end position="604"/>
    </location>
</feature>
<name>A0A3L6GC97_MAIZE</name>
<comment type="caution">
    <text evidence="25">The sequence shown here is derived from an EMBL/GenBank/DDBJ whole genome shotgun (WGS) entry which is preliminary data.</text>
</comment>
<evidence type="ECO:0000256" key="7">
    <source>
        <dbReference type="ARBA" id="ARBA00022559"/>
    </source>
</evidence>
<evidence type="ECO:0000256" key="21">
    <source>
        <dbReference type="PIRSR" id="PIRSR600823-5"/>
    </source>
</evidence>
<dbReference type="PRINTS" id="PR00458">
    <property type="entry name" value="PEROXIDASE"/>
</dbReference>
<dbReference type="FunFam" id="1.10.520.10:FF:000008">
    <property type="entry name" value="Peroxidase"/>
    <property type="match status" value="1"/>
</dbReference>
<dbReference type="GO" id="GO:0006979">
    <property type="term" value="P:response to oxidative stress"/>
    <property type="evidence" value="ECO:0007669"/>
    <property type="project" value="InterPro"/>
</dbReference>
<feature type="disulfide bond" evidence="21">
    <location>
        <begin position="649"/>
        <end position="654"/>
    </location>
</feature>
<evidence type="ECO:0000256" key="18">
    <source>
        <dbReference type="PIRSR" id="PIRSR600823-1"/>
    </source>
</evidence>